<dbReference type="InterPro" id="IPR055927">
    <property type="entry name" value="DUF7504"/>
</dbReference>
<accession>A0A1I6LZT8</accession>
<dbReference type="Pfam" id="PF24336">
    <property type="entry name" value="DUF7504"/>
    <property type="match status" value="1"/>
</dbReference>
<dbReference type="Proteomes" id="UP000199062">
    <property type="component" value="Unassembled WGS sequence"/>
</dbReference>
<dbReference type="AlphaFoldDB" id="A0A1I6LZT8"/>
<dbReference type="STRING" id="767519.SAMN05216559_3507"/>
<dbReference type="RefSeq" id="WP_089818079.1">
    <property type="nucleotide sequence ID" value="NZ_FOZK01000003.1"/>
</dbReference>
<dbReference type="Gene3D" id="3.40.50.300">
    <property type="entry name" value="P-loop containing nucleotide triphosphate hydrolases"/>
    <property type="match status" value="1"/>
</dbReference>
<evidence type="ECO:0000313" key="2">
    <source>
        <dbReference type="Proteomes" id="UP000199062"/>
    </source>
</evidence>
<dbReference type="InterPro" id="IPR027417">
    <property type="entry name" value="P-loop_NTPase"/>
</dbReference>
<dbReference type="EMBL" id="FOZK01000003">
    <property type="protein sequence ID" value="SFS08762.1"/>
    <property type="molecule type" value="Genomic_DNA"/>
</dbReference>
<name>A0A1I6LZT8_9EURY</name>
<sequence>MSYTLGGRLDGASIRPGTNVLVTGPPLTGKRRLGREILRHGMAAGEGSIVISTHDSAERVEEVFAAANGTDDDLLGIVDCVTRHVGRSPTDTDRVRYASSPTDMTGIGIKFAESIEYFQCEHGVEHNRVLLNSVTTLLQYTSLQTVFRFLHALTTRIEEVDAIGVAIVESTVHDEEAMGTIRELFDGVVETDLDGSLSVDLPATDGDDGIRGS</sequence>
<organism evidence="1 2">
    <name type="scientific">Halomicrobium zhouii</name>
    <dbReference type="NCBI Taxonomy" id="767519"/>
    <lineage>
        <taxon>Archaea</taxon>
        <taxon>Methanobacteriati</taxon>
        <taxon>Methanobacteriota</taxon>
        <taxon>Stenosarchaea group</taxon>
        <taxon>Halobacteria</taxon>
        <taxon>Halobacteriales</taxon>
        <taxon>Haloarculaceae</taxon>
        <taxon>Halomicrobium</taxon>
    </lineage>
</organism>
<dbReference type="SUPFAM" id="SSF52540">
    <property type="entry name" value="P-loop containing nucleoside triphosphate hydrolases"/>
    <property type="match status" value="1"/>
</dbReference>
<keyword evidence="2" id="KW-1185">Reference proteome</keyword>
<protein>
    <submittedName>
        <fullName evidence="1">KaiC protein</fullName>
    </submittedName>
</protein>
<reference evidence="1 2" key="1">
    <citation type="submission" date="2016-10" db="EMBL/GenBank/DDBJ databases">
        <authorList>
            <person name="de Groot N.N."/>
        </authorList>
    </citation>
    <scope>NUCLEOTIDE SEQUENCE [LARGE SCALE GENOMIC DNA]</scope>
    <source>
        <strain evidence="1 2">CGMCC 1.10457</strain>
    </source>
</reference>
<evidence type="ECO:0000313" key="1">
    <source>
        <dbReference type="EMBL" id="SFS08762.1"/>
    </source>
</evidence>
<proteinExistence type="predicted"/>
<gene>
    <name evidence="1" type="ORF">SAMN05216559_3507</name>
</gene>